<proteinExistence type="predicted"/>
<reference evidence="3" key="1">
    <citation type="journal article" date="2020" name="mSystems">
        <title>Genome- and Community-Level Interaction Insights into Carbon Utilization and Element Cycling Functions of Hydrothermarchaeota in Hydrothermal Sediment.</title>
        <authorList>
            <person name="Zhou Z."/>
            <person name="Liu Y."/>
            <person name="Xu W."/>
            <person name="Pan J."/>
            <person name="Luo Z.H."/>
            <person name="Li M."/>
        </authorList>
    </citation>
    <scope>NUCLEOTIDE SEQUENCE [LARGE SCALE GENOMIC DNA]</scope>
    <source>
        <strain evidence="3">HyVt-237</strain>
    </source>
</reference>
<dbReference type="Proteomes" id="UP000885931">
    <property type="component" value="Unassembled WGS sequence"/>
</dbReference>
<dbReference type="Gene3D" id="3.40.50.1980">
    <property type="entry name" value="Nitrogenase molybdenum iron protein domain"/>
    <property type="match status" value="2"/>
</dbReference>
<dbReference type="SUPFAM" id="SSF53807">
    <property type="entry name" value="Helical backbone' metal receptor"/>
    <property type="match status" value="1"/>
</dbReference>
<gene>
    <name evidence="3" type="ORF">ENG67_05470</name>
</gene>
<protein>
    <submittedName>
        <fullName evidence="3">Cobalamin-binding protein</fullName>
    </submittedName>
</protein>
<dbReference type="EMBL" id="DRBW01000204">
    <property type="protein sequence ID" value="HDM90634.1"/>
    <property type="molecule type" value="Genomic_DNA"/>
</dbReference>
<dbReference type="Pfam" id="PF01497">
    <property type="entry name" value="Peripla_BP_2"/>
    <property type="match status" value="1"/>
</dbReference>
<accession>A0A7C1BEZ3</accession>
<dbReference type="InterPro" id="IPR002491">
    <property type="entry name" value="ABC_transptr_periplasmic_BD"/>
</dbReference>
<feature type="domain" description="Fe/B12 periplasmic-binding" evidence="2">
    <location>
        <begin position="33"/>
        <end position="283"/>
    </location>
</feature>
<name>A0A7C1BEZ3_UNCW3</name>
<comment type="caution">
    <text evidence="3">The sequence shown here is derived from an EMBL/GenBank/DDBJ whole genome shotgun (WGS) entry which is preliminary data.</text>
</comment>
<evidence type="ECO:0000313" key="3">
    <source>
        <dbReference type="EMBL" id="HDM90634.1"/>
    </source>
</evidence>
<sequence length="287" mass="31367">MRVQVPPLAYSLKVIAALLGLLIFSSQPVQGPRVVSLSPAVTEIIYAIGRGDLLVGNTIYCDYPEEAKRVRKVGDLISPKIELIKSLEPDLVFLTLPLQRHVREELSALGIETVDVSPESISGIYEAIKKVGRLLGAEARAESLVAELKSAVDSLSSTRSKWRPRCYLELSPDPPYTAGGSSFVNELLEVAGGVNIFSDVKKSYFVVSMESVVKRNPEVIILIYEGASRDAVIGRLGFEKVEAVKRGWIITGLDPDVITRPGPRFVEGIRALREAIESLGSNRRSQP</sequence>
<evidence type="ECO:0000256" key="1">
    <source>
        <dbReference type="ARBA" id="ARBA00022729"/>
    </source>
</evidence>
<dbReference type="AlphaFoldDB" id="A0A7C1BEZ3"/>
<dbReference type="InterPro" id="IPR054828">
    <property type="entry name" value="Vit_B12_bind_prot"/>
</dbReference>
<evidence type="ECO:0000259" key="2">
    <source>
        <dbReference type="PROSITE" id="PS50983"/>
    </source>
</evidence>
<dbReference type="InterPro" id="IPR050902">
    <property type="entry name" value="ABC_Transporter_SBP"/>
</dbReference>
<dbReference type="CDD" id="cd01144">
    <property type="entry name" value="BtuF"/>
    <property type="match status" value="1"/>
</dbReference>
<organism evidence="3">
    <name type="scientific">candidate division WOR-3 bacterium</name>
    <dbReference type="NCBI Taxonomy" id="2052148"/>
    <lineage>
        <taxon>Bacteria</taxon>
        <taxon>Bacteria division WOR-3</taxon>
    </lineage>
</organism>
<dbReference type="PANTHER" id="PTHR30535:SF34">
    <property type="entry name" value="MOLYBDATE-BINDING PROTEIN MOLA"/>
    <property type="match status" value="1"/>
</dbReference>
<dbReference type="PROSITE" id="PS50983">
    <property type="entry name" value="FE_B12_PBP"/>
    <property type="match status" value="1"/>
</dbReference>
<dbReference type="NCBIfam" id="NF038402">
    <property type="entry name" value="TroA_like"/>
    <property type="match status" value="1"/>
</dbReference>
<keyword evidence="1" id="KW-0732">Signal</keyword>
<dbReference type="PANTHER" id="PTHR30535">
    <property type="entry name" value="VITAMIN B12-BINDING PROTEIN"/>
    <property type="match status" value="1"/>
</dbReference>